<keyword evidence="3" id="KW-1185">Reference proteome</keyword>
<dbReference type="EMBL" id="AWSO01001314">
    <property type="protein sequence ID" value="ESK84351.1"/>
    <property type="molecule type" value="Genomic_DNA"/>
</dbReference>
<organism evidence="2 3">
    <name type="scientific">Moniliophthora roreri (strain MCA 2997)</name>
    <name type="common">Cocoa frosty pod rot fungus</name>
    <name type="synonym">Crinipellis roreri</name>
    <dbReference type="NCBI Taxonomy" id="1381753"/>
    <lineage>
        <taxon>Eukaryota</taxon>
        <taxon>Fungi</taxon>
        <taxon>Dikarya</taxon>
        <taxon>Basidiomycota</taxon>
        <taxon>Agaricomycotina</taxon>
        <taxon>Agaricomycetes</taxon>
        <taxon>Agaricomycetidae</taxon>
        <taxon>Agaricales</taxon>
        <taxon>Marasmiineae</taxon>
        <taxon>Marasmiaceae</taxon>
        <taxon>Moniliophthora</taxon>
    </lineage>
</organism>
<evidence type="ECO:0000256" key="1">
    <source>
        <dbReference type="SAM" id="MobiDB-lite"/>
    </source>
</evidence>
<evidence type="ECO:0000313" key="2">
    <source>
        <dbReference type="EMBL" id="ESK84351.1"/>
    </source>
</evidence>
<dbReference type="STRING" id="1381753.V2WUX4"/>
<gene>
    <name evidence="2" type="ORF">Moror_10193</name>
</gene>
<comment type="caution">
    <text evidence="2">The sequence shown here is derived from an EMBL/GenBank/DDBJ whole genome shotgun (WGS) entry which is preliminary data.</text>
</comment>
<dbReference type="KEGG" id="mrr:Moror_10193"/>
<evidence type="ECO:0000313" key="3">
    <source>
        <dbReference type="Proteomes" id="UP000017559"/>
    </source>
</evidence>
<reference evidence="2 3" key="1">
    <citation type="journal article" date="2014" name="BMC Genomics">
        <title>Genome and secretome analysis of the hemibiotrophic fungal pathogen, Moniliophthora roreri, which causes frosty pod rot disease of cacao: mechanisms of the biotrophic and necrotrophic phases.</title>
        <authorList>
            <person name="Meinhardt L.W."/>
            <person name="Costa G.G.L."/>
            <person name="Thomazella D.P.T."/>
            <person name="Teixeira P.J.P.L."/>
            <person name="Carazzolle M.F."/>
            <person name="Schuster S.C."/>
            <person name="Carlson J.E."/>
            <person name="Guiltinan M.J."/>
            <person name="Mieczkowski P."/>
            <person name="Farmer A."/>
            <person name="Ramaraj T."/>
            <person name="Crozier J."/>
            <person name="Davis R.E."/>
            <person name="Shao J."/>
            <person name="Melnick R.L."/>
            <person name="Pereira G.A.G."/>
            <person name="Bailey B.A."/>
        </authorList>
    </citation>
    <scope>NUCLEOTIDE SEQUENCE [LARGE SCALE GENOMIC DNA]</scope>
    <source>
        <strain evidence="2 3">MCA 2997</strain>
    </source>
</reference>
<feature type="region of interest" description="Disordered" evidence="1">
    <location>
        <begin position="1"/>
        <end position="37"/>
    </location>
</feature>
<dbReference type="OrthoDB" id="3057577at2759"/>
<sequence length="331" mass="37626">MTPSSEREYKTEFSTAATTSSVPTPNTESPVASRCPSPTASELAVAYELTQGEDADLNNLPKMPICDHCNQPTDTILRSRTGALIGAHSHQLKSHCPDGLWSLAVSSFALQEPVQTAYETDVIRLLTRWIHPLRPMQTNSLTFDLLKRFAEAVETYRVYCAMESVRLAMMLHIKHHPTAVFAYAVKHNYRDIVQLALPKTLQVTQPEEMRVALADRPDLVIAWLTYRTKCVSEKSHLYNRPPPPAPACDAECLVRWCRFYYTGVVQTALADEVPLTMSQFDRSMKPKAILQGCEGCKQRVKEWRKMALKTISGRESFWEYVHQEQDEEEMF</sequence>
<dbReference type="AlphaFoldDB" id="V2WUX4"/>
<feature type="compositionally biased region" description="Polar residues" evidence="1">
    <location>
        <begin position="22"/>
        <end position="37"/>
    </location>
</feature>
<proteinExistence type="predicted"/>
<dbReference type="HOGENOM" id="CLU_072644_0_0_1"/>
<accession>V2WUX4</accession>
<protein>
    <submittedName>
        <fullName evidence="2">Uncharacterized protein</fullName>
    </submittedName>
</protein>
<feature type="compositionally biased region" description="Basic and acidic residues" evidence="1">
    <location>
        <begin position="1"/>
        <end position="11"/>
    </location>
</feature>
<dbReference type="Proteomes" id="UP000017559">
    <property type="component" value="Unassembled WGS sequence"/>
</dbReference>
<name>V2WUX4_MONRO</name>